<keyword evidence="2" id="KW-1133">Transmembrane helix</keyword>
<dbReference type="Pfam" id="PF15646">
    <property type="entry name" value="Tox-REase-2"/>
    <property type="match status" value="1"/>
</dbReference>
<name>A0A7W3PBZ2_9MICO</name>
<proteinExistence type="predicted"/>
<feature type="domain" description="Tox-REase-2" evidence="3">
    <location>
        <begin position="739"/>
        <end position="854"/>
    </location>
</feature>
<feature type="region of interest" description="Disordered" evidence="1">
    <location>
        <begin position="459"/>
        <end position="506"/>
    </location>
</feature>
<dbReference type="Proteomes" id="UP000540568">
    <property type="component" value="Unassembled WGS sequence"/>
</dbReference>
<feature type="transmembrane region" description="Helical" evidence="2">
    <location>
        <begin position="88"/>
        <end position="112"/>
    </location>
</feature>
<keyword evidence="5" id="KW-1185">Reference proteome</keyword>
<feature type="transmembrane region" description="Helical" evidence="2">
    <location>
        <begin position="119"/>
        <end position="138"/>
    </location>
</feature>
<dbReference type="EMBL" id="JACGWV010000001">
    <property type="protein sequence ID" value="MBA8806370.1"/>
    <property type="molecule type" value="Genomic_DNA"/>
</dbReference>
<feature type="transmembrane region" description="Helical" evidence="2">
    <location>
        <begin position="21"/>
        <end position="39"/>
    </location>
</feature>
<feature type="compositionally biased region" description="Basic and acidic residues" evidence="1">
    <location>
        <begin position="384"/>
        <end position="396"/>
    </location>
</feature>
<feature type="transmembrane region" description="Helical" evidence="2">
    <location>
        <begin position="428"/>
        <end position="449"/>
    </location>
</feature>
<organism evidence="4 5">
    <name type="scientific">Promicromonospora sukumoe</name>
    <dbReference type="NCBI Taxonomy" id="88382"/>
    <lineage>
        <taxon>Bacteria</taxon>
        <taxon>Bacillati</taxon>
        <taxon>Actinomycetota</taxon>
        <taxon>Actinomycetes</taxon>
        <taxon>Micrococcales</taxon>
        <taxon>Promicromonosporaceae</taxon>
        <taxon>Promicromonospora</taxon>
    </lineage>
</organism>
<dbReference type="RefSeq" id="WP_182614113.1">
    <property type="nucleotide sequence ID" value="NZ_BAAATF010000012.1"/>
</dbReference>
<keyword evidence="2" id="KW-0472">Membrane</keyword>
<feature type="compositionally biased region" description="Pro residues" evidence="1">
    <location>
        <begin position="472"/>
        <end position="488"/>
    </location>
</feature>
<comment type="caution">
    <text evidence="4">The sequence shown here is derived from an EMBL/GenBank/DDBJ whole genome shotgun (WGS) entry which is preliminary data.</text>
</comment>
<feature type="transmembrane region" description="Helical" evidence="2">
    <location>
        <begin position="224"/>
        <end position="241"/>
    </location>
</feature>
<evidence type="ECO:0000256" key="1">
    <source>
        <dbReference type="SAM" id="MobiDB-lite"/>
    </source>
</evidence>
<evidence type="ECO:0000313" key="4">
    <source>
        <dbReference type="EMBL" id="MBA8806370.1"/>
    </source>
</evidence>
<feature type="region of interest" description="Disordered" evidence="1">
    <location>
        <begin position="367"/>
        <end position="399"/>
    </location>
</feature>
<keyword evidence="2" id="KW-0812">Transmembrane</keyword>
<dbReference type="InterPro" id="IPR028906">
    <property type="entry name" value="Tox-REase-2_dom"/>
</dbReference>
<evidence type="ECO:0000256" key="2">
    <source>
        <dbReference type="SAM" id="Phobius"/>
    </source>
</evidence>
<evidence type="ECO:0000313" key="5">
    <source>
        <dbReference type="Proteomes" id="UP000540568"/>
    </source>
</evidence>
<reference evidence="4 5" key="1">
    <citation type="submission" date="2020-07" db="EMBL/GenBank/DDBJ databases">
        <title>Sequencing the genomes of 1000 actinobacteria strains.</title>
        <authorList>
            <person name="Klenk H.-P."/>
        </authorList>
    </citation>
    <scope>NUCLEOTIDE SEQUENCE [LARGE SCALE GENOMIC DNA]</scope>
    <source>
        <strain evidence="4 5">DSM 44121</strain>
    </source>
</reference>
<dbReference type="AlphaFoldDB" id="A0A7W3PBZ2"/>
<accession>A0A7W3PBZ2</accession>
<sequence>MLAGSLAWLAGLWLFAPELRLGMRAYLGCLWVVIAWFALARTKTLTWSGFLGFFTLCVPWSVGIGLITTTLAGQVAQLDMFAVTETGAQVAIAGIAEEAGKLVPVVVLALLAPRRAARFAVVDWVLLGLASGTAFLAVEESVRRTALATGNAGFGSLLGLTPDGVLPPDYVRFALVPIPTPMSTGGALLAPTTVAEFGGHAIMTALVTGVVGLAVAAWQARHRLIGLALAAMSVVVLWSTVADHAMYNAGTDLFSALPGDDGTPAWLDPASTTIPWWLRIPWSLLGHGHGRIPVFLLLVVMSLLVDATRLAARPAANLTGRPAPTWAVRPLPHAPTMVNTVVDAVTSLIWIVTRDLAQAIAGHARRRLETTNPAPSPSPSPRLQHVEPTEPRRAAADRGAALVSGQRALRELAYEHAAARTHPWARRLAAVAVLAGVGWLVFAAAPATAREIGTSTNDQFELPALPDDLPTGSPPGIPTAPAFDPPTQVPTDLPTLPPTDLPTVAPSDLPTVVPSDLPTFEPDDFPSLDPDFEFPSLDPATGSDADDGTGDWLAGVLDALADWWHDQPLLAQLAIGAGIAALIVLSGGSLGLALGISGVLTWGLDKSAGIATFVRDPRQATRDYFATATPTQLAADTLGVALTFAPGNFAGAATGRILRTTADDLVADPAVWWTTRREMFTHDGLADETGAINMAAFLRRDPVPLADGTTKAALSPADEAAAAARYDSYASTSVKGSGPAKDYQVKVYGENERVIPIGTNAEGKTIRSEPDGFTAQYGAVGDSKHISNESSSFYIPDSLPKEGLREAAITKMDKTLTKLQQAANKVMDGDGVVELTTNSTKAAEFIETRMKALGIRGYVRIVPE</sequence>
<feature type="transmembrane region" description="Helical" evidence="2">
    <location>
        <begin position="51"/>
        <end position="76"/>
    </location>
</feature>
<feature type="transmembrane region" description="Helical" evidence="2">
    <location>
        <begin position="292"/>
        <end position="312"/>
    </location>
</feature>
<gene>
    <name evidence="4" type="ORF">FHX71_000312</name>
</gene>
<evidence type="ECO:0000259" key="3">
    <source>
        <dbReference type="Pfam" id="PF15646"/>
    </source>
</evidence>
<feature type="transmembrane region" description="Helical" evidence="2">
    <location>
        <begin position="197"/>
        <end position="217"/>
    </location>
</feature>
<protein>
    <recommendedName>
        <fullName evidence="3">Tox-REase-2 domain-containing protein</fullName>
    </recommendedName>
</protein>